<dbReference type="Gene3D" id="2.40.50.100">
    <property type="match status" value="1"/>
</dbReference>
<dbReference type="Pfam" id="PF00198">
    <property type="entry name" value="2-oxoacid_dh"/>
    <property type="match status" value="1"/>
</dbReference>
<dbReference type="eggNOG" id="COG0508">
    <property type="taxonomic scope" value="Bacteria"/>
</dbReference>
<comment type="cofactor">
    <cofactor evidence="11">
        <name>(R)-lipoate</name>
        <dbReference type="ChEBI" id="CHEBI:83088"/>
    </cofactor>
    <text evidence="11">Binds 1 lipoyl cofactor covalently.</text>
</comment>
<feature type="region of interest" description="Disordered" evidence="12">
    <location>
        <begin position="76"/>
        <end position="110"/>
    </location>
</feature>
<keyword evidence="9 11" id="KW-0012">Acyltransferase</keyword>
<reference evidence="15 16" key="1">
    <citation type="submission" date="2014-01" db="EMBL/GenBank/DDBJ databases">
        <title>Isolation of Serratia multitudinisentens RB-25 from Ex-Landfill site.</title>
        <authorList>
            <person name="Robson E.H.J."/>
        </authorList>
    </citation>
    <scope>NUCLEOTIDE SEQUENCE [LARGE SCALE GENOMIC DNA]</scope>
    <source>
        <strain evidence="15 16">RB-25</strain>
    </source>
</reference>
<dbReference type="PANTHER" id="PTHR43416">
    <property type="entry name" value="DIHYDROLIPOYLLYSINE-RESIDUE SUCCINYLTRANSFERASE COMPONENT OF 2-OXOGLUTARATE DEHYDROGENASE COMPLEX, MITOCHONDRIAL-RELATED"/>
    <property type="match status" value="1"/>
</dbReference>
<dbReference type="Pfam" id="PF02817">
    <property type="entry name" value="E3_binding"/>
    <property type="match status" value="1"/>
</dbReference>
<evidence type="ECO:0000256" key="10">
    <source>
        <dbReference type="ARBA" id="ARBA00052761"/>
    </source>
</evidence>
<dbReference type="PROSITE" id="PS51826">
    <property type="entry name" value="PSBD"/>
    <property type="match status" value="1"/>
</dbReference>
<dbReference type="FunFam" id="2.40.50.100:FF:000015">
    <property type="entry name" value="Dihydrolipoyllysine-residue succinyltransferase component of 2-oxoglutarate dehydrogenase complex"/>
    <property type="match status" value="1"/>
</dbReference>
<dbReference type="InterPro" id="IPR036625">
    <property type="entry name" value="E3-bd_dom_sf"/>
</dbReference>
<dbReference type="Proteomes" id="UP000019030">
    <property type="component" value="Chromosome"/>
</dbReference>
<dbReference type="AlphaFoldDB" id="W0LCQ3"/>
<evidence type="ECO:0000256" key="8">
    <source>
        <dbReference type="ARBA" id="ARBA00022823"/>
    </source>
</evidence>
<evidence type="ECO:0000256" key="7">
    <source>
        <dbReference type="ARBA" id="ARBA00022679"/>
    </source>
</evidence>
<gene>
    <name evidence="15" type="ORF">Z042_19940</name>
</gene>
<dbReference type="PATRIC" id="fig|1441930.4.peg.3936"/>
<comment type="similarity">
    <text evidence="3 11">Belongs to the 2-oxoacid dehydrogenase family.</text>
</comment>
<protein>
    <recommendedName>
        <fullName evidence="5 11">Dihydrolipoyllysine-residue succinyltransferase component of 2-oxoglutarate dehydrogenase complex</fullName>
        <ecNumber evidence="4 11">2.3.1.61</ecNumber>
    </recommendedName>
    <alternativeName>
        <fullName evidence="11">2-oxoglutarate dehydrogenase complex component E2</fullName>
    </alternativeName>
</protein>
<dbReference type="SUPFAM" id="SSF47005">
    <property type="entry name" value="Peripheral subunit-binding domain of 2-oxo acid dehydrogenase complex"/>
    <property type="match status" value="1"/>
</dbReference>
<keyword evidence="16" id="KW-1185">Reference proteome</keyword>
<dbReference type="PROSITE" id="PS50968">
    <property type="entry name" value="BIOTINYL_LIPOYL"/>
    <property type="match status" value="1"/>
</dbReference>
<accession>W0LCQ3</accession>
<dbReference type="FunFam" id="3.30.559.10:FF:000005">
    <property type="entry name" value="Dihydrolipoyllysine-residue succinyltransferase component of 2-oxoglutarate dehydrogenase complex"/>
    <property type="match status" value="1"/>
</dbReference>
<dbReference type="GO" id="GO:0004149">
    <property type="term" value="F:dihydrolipoyllysine-residue succinyltransferase activity"/>
    <property type="evidence" value="ECO:0007669"/>
    <property type="project" value="UniProtKB-UniRule"/>
</dbReference>
<dbReference type="PROSITE" id="PS00189">
    <property type="entry name" value="LIPOYL"/>
    <property type="match status" value="1"/>
</dbReference>
<evidence type="ECO:0000259" key="13">
    <source>
        <dbReference type="PROSITE" id="PS50968"/>
    </source>
</evidence>
<comment type="catalytic activity">
    <reaction evidence="10 11">
        <text>N(6)-[(R)-dihydrolipoyl]-L-lysyl-[protein] + succinyl-CoA = N(6)-[(R)-S(8)-succinyldihydrolipoyl]-L-lysyl-[protein] + CoA</text>
        <dbReference type="Rhea" id="RHEA:15213"/>
        <dbReference type="Rhea" id="RHEA-COMP:10475"/>
        <dbReference type="Rhea" id="RHEA-COMP:20092"/>
        <dbReference type="ChEBI" id="CHEBI:57287"/>
        <dbReference type="ChEBI" id="CHEBI:57292"/>
        <dbReference type="ChEBI" id="CHEBI:83100"/>
        <dbReference type="ChEBI" id="CHEBI:83120"/>
        <dbReference type="EC" id="2.3.1.61"/>
    </reaction>
</comment>
<keyword evidence="6 11" id="KW-0816">Tricarboxylic acid cycle</keyword>
<evidence type="ECO:0000256" key="1">
    <source>
        <dbReference type="ARBA" id="ARBA00004052"/>
    </source>
</evidence>
<dbReference type="EMBL" id="CP007044">
    <property type="protein sequence ID" value="AHG21623.1"/>
    <property type="molecule type" value="Genomic_DNA"/>
</dbReference>
<dbReference type="GO" id="GO:0006099">
    <property type="term" value="P:tricarboxylic acid cycle"/>
    <property type="evidence" value="ECO:0007669"/>
    <property type="project" value="UniProtKB-UniRule"/>
</dbReference>
<proteinExistence type="inferred from homology"/>
<keyword evidence="8 11" id="KW-0450">Lipoyl</keyword>
<dbReference type="GO" id="GO:0005829">
    <property type="term" value="C:cytosol"/>
    <property type="evidence" value="ECO:0007669"/>
    <property type="project" value="TreeGrafter"/>
</dbReference>
<dbReference type="CDD" id="cd06849">
    <property type="entry name" value="lipoyl_domain"/>
    <property type="match status" value="1"/>
</dbReference>
<dbReference type="InterPro" id="IPR003016">
    <property type="entry name" value="2-oxoA_DH_lipoyl-BS"/>
</dbReference>
<feature type="domain" description="Peripheral subunit-binding (PSBD)" evidence="14">
    <location>
        <begin position="113"/>
        <end position="150"/>
    </location>
</feature>
<dbReference type="STRING" id="1441930.Z042_19940"/>
<evidence type="ECO:0000256" key="9">
    <source>
        <dbReference type="ARBA" id="ARBA00023315"/>
    </source>
</evidence>
<dbReference type="GO" id="GO:0033512">
    <property type="term" value="P:L-lysine catabolic process to acetyl-CoA via saccharopine"/>
    <property type="evidence" value="ECO:0007669"/>
    <property type="project" value="UniProtKB-UniRule"/>
</dbReference>
<dbReference type="Pfam" id="PF00364">
    <property type="entry name" value="Biotin_lipoyl"/>
    <property type="match status" value="1"/>
</dbReference>
<evidence type="ECO:0000256" key="2">
    <source>
        <dbReference type="ARBA" id="ARBA00005145"/>
    </source>
</evidence>
<dbReference type="RefSeq" id="WP_024911551.1">
    <property type="nucleotide sequence ID" value="NZ_CP007044.2"/>
</dbReference>
<evidence type="ECO:0000256" key="6">
    <source>
        <dbReference type="ARBA" id="ARBA00022532"/>
    </source>
</evidence>
<evidence type="ECO:0000313" key="16">
    <source>
        <dbReference type="Proteomes" id="UP000019030"/>
    </source>
</evidence>
<dbReference type="HOGENOM" id="CLU_016733_0_0_6"/>
<dbReference type="InterPro" id="IPR004167">
    <property type="entry name" value="PSBD"/>
</dbReference>
<dbReference type="Gene3D" id="4.10.320.10">
    <property type="entry name" value="E3-binding domain"/>
    <property type="match status" value="1"/>
</dbReference>
<reference evidence="15 16" key="2">
    <citation type="submission" date="2015-03" db="EMBL/GenBank/DDBJ databases">
        <authorList>
            <person name="Chan K.-G."/>
        </authorList>
    </citation>
    <scope>NUCLEOTIDE SEQUENCE [LARGE SCALE GENOMIC DNA]</scope>
    <source>
        <strain evidence="15 16">RB-25</strain>
    </source>
</reference>
<dbReference type="KEGG" id="sfo:Z042_19940"/>
<evidence type="ECO:0000256" key="4">
    <source>
        <dbReference type="ARBA" id="ARBA00012945"/>
    </source>
</evidence>
<dbReference type="Gene3D" id="3.30.559.10">
    <property type="entry name" value="Chloramphenicol acetyltransferase-like domain"/>
    <property type="match status" value="1"/>
</dbReference>
<comment type="function">
    <text evidence="1 11">E2 component of the 2-oxoglutarate dehydrogenase (OGDH) complex which catalyzes the second step in the conversion of 2-oxoglutarate to succinyl-CoA and CO(2).</text>
</comment>
<evidence type="ECO:0000313" key="15">
    <source>
        <dbReference type="EMBL" id="AHG21623.1"/>
    </source>
</evidence>
<dbReference type="InterPro" id="IPR000089">
    <property type="entry name" value="Biotin_lipoyl"/>
</dbReference>
<dbReference type="GO" id="GO:0045252">
    <property type="term" value="C:oxoglutarate dehydrogenase complex"/>
    <property type="evidence" value="ECO:0007669"/>
    <property type="project" value="UniProtKB-UniRule"/>
</dbReference>
<evidence type="ECO:0000256" key="3">
    <source>
        <dbReference type="ARBA" id="ARBA00007317"/>
    </source>
</evidence>
<name>W0LCQ3_9GAMM</name>
<dbReference type="OrthoDB" id="9805770at2"/>
<feature type="domain" description="Lipoyl-binding" evidence="13">
    <location>
        <begin position="3"/>
        <end position="78"/>
    </location>
</feature>
<feature type="region of interest" description="Disordered" evidence="12">
    <location>
        <begin position="160"/>
        <end position="181"/>
    </location>
</feature>
<evidence type="ECO:0000256" key="5">
    <source>
        <dbReference type="ARBA" id="ARBA00019511"/>
    </source>
</evidence>
<evidence type="ECO:0000259" key="14">
    <source>
        <dbReference type="PROSITE" id="PS51826"/>
    </source>
</evidence>
<feature type="compositionally biased region" description="Polar residues" evidence="12">
    <location>
        <begin position="89"/>
        <end position="103"/>
    </location>
</feature>
<evidence type="ECO:0000256" key="11">
    <source>
        <dbReference type="RuleBase" id="RU361138"/>
    </source>
</evidence>
<dbReference type="SUPFAM" id="SSF52777">
    <property type="entry name" value="CoA-dependent acyltransferases"/>
    <property type="match status" value="1"/>
</dbReference>
<keyword evidence="7 11" id="KW-0808">Transferase</keyword>
<comment type="pathway">
    <text evidence="2 11">Amino-acid degradation; L-lysine degradation via saccharopine pathway; glutaryl-CoA from L-lysine: step 6/6.</text>
</comment>
<evidence type="ECO:0000256" key="12">
    <source>
        <dbReference type="SAM" id="MobiDB-lite"/>
    </source>
</evidence>
<dbReference type="InterPro" id="IPR050537">
    <property type="entry name" value="2-oxoacid_dehydrogenase"/>
</dbReference>
<dbReference type="InterPro" id="IPR001078">
    <property type="entry name" value="2-oxoacid_DH_actylTfrase"/>
</dbReference>
<dbReference type="InterPro" id="IPR006255">
    <property type="entry name" value="SucB"/>
</dbReference>
<dbReference type="InterPro" id="IPR011053">
    <property type="entry name" value="Single_hybrid_motif"/>
</dbReference>
<dbReference type="SUPFAM" id="SSF51230">
    <property type="entry name" value="Single hybrid motif"/>
    <property type="match status" value="1"/>
</dbReference>
<organism evidence="15 16">
    <name type="scientific">Chania multitudinisentens RB-25</name>
    <dbReference type="NCBI Taxonomy" id="1441930"/>
    <lineage>
        <taxon>Bacteria</taxon>
        <taxon>Pseudomonadati</taxon>
        <taxon>Pseudomonadota</taxon>
        <taxon>Gammaproteobacteria</taxon>
        <taxon>Enterobacterales</taxon>
        <taxon>Yersiniaceae</taxon>
        <taxon>Chania</taxon>
    </lineage>
</organism>
<dbReference type="UniPathway" id="UPA00868">
    <property type="reaction ID" value="UER00840"/>
</dbReference>
<sequence>MSSVDILVPDLPESVADASVATWHKKPGDAVNRDEVLVEIETDKVVLEVPASEAGVLEVILEDEGATVTSRQILGRIRPGDSSGKPTGEKSQSVESTPAQRATASLEVESNDALSPAIRRLIAEHELDAAAIKGSGVGGRITREDVEAYLAANKKADKPAAAPVAMAPQPTSSGRSEKRVPMTRLRKRVAERLLEAKNSTAMLTTFNEINMQPIMDLRKQYGDAFEKRHGVRLGFMSFYIKAVVEALKRYPEVNASIDGSDVVYHNYFDISIAVSTPRGLVTPVLRDVDALSMADIEKKIKELAVKGRDGKLTVEELTGGNFTITNGGVFGSLMSTPIINPPQSAILGMHAIKDRPMAVNGQVVIQPMMYLALSYDHRLIDGRESVGYLVTVKEMLEDPARLLLDV</sequence>
<dbReference type="PANTHER" id="PTHR43416:SF5">
    <property type="entry name" value="DIHYDROLIPOYLLYSINE-RESIDUE SUCCINYLTRANSFERASE COMPONENT OF 2-OXOGLUTARATE DEHYDROGENASE COMPLEX, MITOCHONDRIAL"/>
    <property type="match status" value="1"/>
</dbReference>
<dbReference type="NCBIfam" id="TIGR01347">
    <property type="entry name" value="sucB"/>
    <property type="match status" value="1"/>
</dbReference>
<dbReference type="InterPro" id="IPR023213">
    <property type="entry name" value="CAT-like_dom_sf"/>
</dbReference>
<dbReference type="NCBIfam" id="NF004309">
    <property type="entry name" value="PRK05704.1"/>
    <property type="match status" value="1"/>
</dbReference>
<dbReference type="EC" id="2.3.1.61" evidence="4 11"/>